<comment type="caution">
    <text evidence="1">The sequence shown here is derived from an EMBL/GenBank/DDBJ whole genome shotgun (WGS) entry which is preliminary data.</text>
</comment>
<accession>A0ACB7EV70</accession>
<evidence type="ECO:0000313" key="2">
    <source>
        <dbReference type="Proteomes" id="UP000805704"/>
    </source>
</evidence>
<organism evidence="1 2">
    <name type="scientific">Nibea albiflora</name>
    <name type="common">Yellow drum</name>
    <name type="synonym">Corvina albiflora</name>
    <dbReference type="NCBI Taxonomy" id="240163"/>
    <lineage>
        <taxon>Eukaryota</taxon>
        <taxon>Metazoa</taxon>
        <taxon>Chordata</taxon>
        <taxon>Craniata</taxon>
        <taxon>Vertebrata</taxon>
        <taxon>Euteleostomi</taxon>
        <taxon>Actinopterygii</taxon>
        <taxon>Neopterygii</taxon>
        <taxon>Teleostei</taxon>
        <taxon>Neoteleostei</taxon>
        <taxon>Acanthomorphata</taxon>
        <taxon>Eupercaria</taxon>
        <taxon>Sciaenidae</taxon>
        <taxon>Nibea</taxon>
    </lineage>
</organism>
<sequence>MGDMKWVKCGMRRSVKAECTAPELLLFFPTEALKCNRCVPSTPGGSCTTTVETCRRQEDVCASVFCATAASEALKCNYCYSKGSSLCSPTTTQTCSGSANACGAVILSGPLNYSFRQCMNMAVCQGFITTPGAFATCCSTDLCN</sequence>
<dbReference type="EMBL" id="CM024812">
    <property type="protein sequence ID" value="KAG8004701.1"/>
    <property type="molecule type" value="Genomic_DNA"/>
</dbReference>
<name>A0ACB7EV70_NIBAL</name>
<gene>
    <name evidence="1" type="ORF">GBF38_009095</name>
</gene>
<reference evidence="1" key="1">
    <citation type="submission" date="2020-04" db="EMBL/GenBank/DDBJ databases">
        <title>A chromosome-scale assembly and high-density genetic map of the yellow drum (Nibea albiflora) genome.</title>
        <authorList>
            <person name="Xu D."/>
            <person name="Zhang W."/>
            <person name="Chen R."/>
            <person name="Tan P."/>
            <person name="Wang L."/>
            <person name="Song H."/>
            <person name="Tian L."/>
            <person name="Zhu Q."/>
            <person name="Wang B."/>
        </authorList>
    </citation>
    <scope>NUCLEOTIDE SEQUENCE</scope>
    <source>
        <strain evidence="1">ZJHYS-2018</strain>
    </source>
</reference>
<dbReference type="Proteomes" id="UP000805704">
    <property type="component" value="Chromosome 24"/>
</dbReference>
<proteinExistence type="predicted"/>
<keyword evidence="2" id="KW-1185">Reference proteome</keyword>
<protein>
    <submittedName>
        <fullName evidence="1">Uncharacterized protein</fullName>
    </submittedName>
</protein>
<evidence type="ECO:0000313" key="1">
    <source>
        <dbReference type="EMBL" id="KAG8004701.1"/>
    </source>
</evidence>